<dbReference type="PROSITE" id="PS50837">
    <property type="entry name" value="NACHT"/>
    <property type="match status" value="1"/>
</dbReference>
<proteinExistence type="inferred from homology"/>
<dbReference type="Gene3D" id="1.25.10.10">
    <property type="entry name" value="Leucine-rich Repeat Variant"/>
    <property type="match status" value="2"/>
</dbReference>
<name>A0A0V7ZMU4_9CYAN</name>
<dbReference type="Proteomes" id="UP000053372">
    <property type="component" value="Unassembled WGS sequence"/>
</dbReference>
<dbReference type="InterPro" id="IPR004155">
    <property type="entry name" value="PBS_lyase_HEAT"/>
</dbReference>
<dbReference type="Pfam" id="PF22734">
    <property type="entry name" value="NNH2"/>
    <property type="match status" value="1"/>
</dbReference>
<dbReference type="Gene3D" id="3.40.50.300">
    <property type="entry name" value="P-loop containing nucleotide triphosphate hydrolases"/>
    <property type="match status" value="1"/>
</dbReference>
<dbReference type="SUPFAM" id="SSF48371">
    <property type="entry name" value="ARM repeat"/>
    <property type="match status" value="1"/>
</dbReference>
<organism evidence="6 8">
    <name type="scientific">Mastigocoleus testarum BC008</name>
    <dbReference type="NCBI Taxonomy" id="371196"/>
    <lineage>
        <taxon>Bacteria</taxon>
        <taxon>Bacillati</taxon>
        <taxon>Cyanobacteriota</taxon>
        <taxon>Cyanophyceae</taxon>
        <taxon>Nostocales</taxon>
        <taxon>Hapalosiphonaceae</taxon>
        <taxon>Mastigocoleus</taxon>
    </lineage>
</organism>
<keyword evidence="3" id="KW-0605">Phycobilisome</keyword>
<dbReference type="Pfam" id="PF13646">
    <property type="entry name" value="HEAT_2"/>
    <property type="match status" value="2"/>
</dbReference>
<dbReference type="InterPro" id="IPR016024">
    <property type="entry name" value="ARM-type_fold"/>
</dbReference>
<dbReference type="InterPro" id="IPR007111">
    <property type="entry name" value="NACHT_NTPase"/>
</dbReference>
<evidence type="ECO:0000313" key="7">
    <source>
        <dbReference type="EMBL" id="KST66044.1"/>
    </source>
</evidence>
<evidence type="ECO:0000256" key="3">
    <source>
        <dbReference type="ARBA" id="ARBA00022738"/>
    </source>
</evidence>
<dbReference type="SUPFAM" id="SSF52540">
    <property type="entry name" value="P-loop containing nucleoside triphosphate hydrolases"/>
    <property type="match status" value="1"/>
</dbReference>
<dbReference type="RefSeq" id="WP_027845314.1">
    <property type="nucleotide sequence ID" value="NZ_LMTZ01000100.1"/>
</dbReference>
<dbReference type="GO" id="GO:0016829">
    <property type="term" value="F:lyase activity"/>
    <property type="evidence" value="ECO:0007669"/>
    <property type="project" value="UniProtKB-KW"/>
</dbReference>
<dbReference type="SMART" id="SM00567">
    <property type="entry name" value="EZ_HEAT"/>
    <property type="match status" value="9"/>
</dbReference>
<dbReference type="EMBL" id="LMTZ01000107">
    <property type="protein sequence ID" value="KST65567.1"/>
    <property type="molecule type" value="Genomic_DNA"/>
</dbReference>
<dbReference type="InterPro" id="IPR054569">
    <property type="entry name" value="NNH2"/>
</dbReference>
<dbReference type="PANTHER" id="PTHR12697">
    <property type="entry name" value="PBS LYASE HEAT-LIKE PROTEIN"/>
    <property type="match status" value="1"/>
</dbReference>
<dbReference type="Pfam" id="PF05729">
    <property type="entry name" value="NACHT"/>
    <property type="match status" value="1"/>
</dbReference>
<comment type="caution">
    <text evidence="6">The sequence shown here is derived from an EMBL/GenBank/DDBJ whole genome shotgun (WGS) entry which is preliminary data.</text>
</comment>
<dbReference type="GO" id="GO:0016491">
    <property type="term" value="F:oxidoreductase activity"/>
    <property type="evidence" value="ECO:0007669"/>
    <property type="project" value="TreeGrafter"/>
</dbReference>
<reference evidence="6 8" key="1">
    <citation type="journal article" date="2015" name="Genome Announc.">
        <title>Draft Genome of the Euendolithic (true boring) Cyanobacterium Mastigocoleus testarum strain BC008.</title>
        <authorList>
            <person name="Guida B.S."/>
            <person name="Garcia-Pichel F."/>
        </authorList>
    </citation>
    <scope>NUCLEOTIDE SEQUENCE [LARGE SCALE GENOMIC DNA]</scope>
    <source>
        <strain evidence="6 8">BC008</strain>
    </source>
</reference>
<evidence type="ECO:0000313" key="8">
    <source>
        <dbReference type="Proteomes" id="UP000053372"/>
    </source>
</evidence>
<evidence type="ECO:0000256" key="4">
    <source>
        <dbReference type="ARBA" id="ARBA00023239"/>
    </source>
</evidence>
<evidence type="ECO:0000256" key="2">
    <source>
        <dbReference type="ARBA" id="ARBA00022549"/>
    </source>
</evidence>
<dbReference type="InterPro" id="IPR011989">
    <property type="entry name" value="ARM-like"/>
</dbReference>
<comment type="similarity">
    <text evidence="1">Belongs to the CpcE/RpcE/PecE family.</text>
</comment>
<feature type="domain" description="NACHT" evidence="5">
    <location>
        <begin position="249"/>
        <end position="381"/>
    </location>
</feature>
<dbReference type="PANTHER" id="PTHR12697:SF5">
    <property type="entry name" value="DEOXYHYPUSINE HYDROXYLASE"/>
    <property type="match status" value="1"/>
</dbReference>
<dbReference type="GO" id="GO:0030089">
    <property type="term" value="C:phycobilisome"/>
    <property type="evidence" value="ECO:0007669"/>
    <property type="project" value="UniProtKB-KW"/>
</dbReference>
<protein>
    <submittedName>
        <fullName evidence="6">Signal transduction protein</fullName>
    </submittedName>
</protein>
<evidence type="ECO:0000259" key="5">
    <source>
        <dbReference type="PROSITE" id="PS50837"/>
    </source>
</evidence>
<keyword evidence="8" id="KW-1185">Reference proteome</keyword>
<evidence type="ECO:0000313" key="6">
    <source>
        <dbReference type="EMBL" id="KST65567.1"/>
    </source>
</evidence>
<sequence>MPLDLGTISTVLKVVIPVAKPLIAKVNSVFNPSDFEKALKAGIIAAHEWDEQQPYEQKLFFYCDDKQQRDVLTAFFQKTSVLEELQKPLREKTSPNLDLLIEIWEGIEKENNRWKFPPKSINNWLKKFIDTYFAKTTAYLNIKIAKVNYLQQISYYFDDVKFAGIGVEGQETDKTGIKLPQIFVMPDVVEISSTRLRRDLVFVEEASRSQDINQRQTELIQEQRQLIKLEEGGLRKFSAQELLTKSKSHKFVLLGAPGSGKTTLMSYFAVMLAQSKLQWEEDFETEENLLPILIRIRDLARHADNLSILEFIRQFAISNLQVKQPPPPGFFEYWLEDGKALILLDGLDEVANPGKRYEIVNRIECFLEQFPSNKTIITSRPAGYRQDFFHTDEFPHYQLQLFDERKIKEFTQKWYQSRFQDPTEATRRQESLQKALAEQKRIQELARNPLLLTIIALIHRYEAHLPRQRYKLYDRAVNTLLTNWDADKDLNYQLPFEYLNRDDIPRLMEQLAYWIQTQGGTADTEGGTLIDKDQLISQLSKFIAKQKRLEQYRAKSEAQRFVEHIRERTGLLNEQGQDCYAFVHKTFQEYLAAEDIRYRQEDEEFEVVLEHIENYLCDSHWREVLLLLIAQQKPRKAAKAIKHILEQPVPHDQWLHQKLFFASSCLAEDLEVADDALVTDILQQLVNLEISGDEQVGRKIRAQVFKSLRSLNEGKFEAEALQLLKDSEEQMEKVRFQEYRAALGEKEEAVETLWVLFVDDYSDVCQSAAIALGKLSNEVPEVVSILLAALKCEDSGLLREYAAIALGELGDGAPHVVEPLLAQLDDEDPDVRRRVVNALGNLGNRSPEVVSALLARLRDEHSIVRMYAANALGNLGNSSPEVISALLTQLGDGNPSVRVYAAIALGWLGNGSPQIVEQLLARLGDEYCDVRIGTAIALSHLGYGTPQIIKQLLAGLKDEHSVVRMYVAYFLGNLANEVPQILELMLARLEDKNFSVRVGAAIGLGNSGNGAPQIVQPLLTRLGDEHFSVRESAADALANLGKNCNYIKPAVIEWIFQHQDTEYVGNGIDALWMLVGTDNINSV</sequence>
<dbReference type="EMBL" id="LMTZ01000100">
    <property type="protein sequence ID" value="KST66044.1"/>
    <property type="molecule type" value="Genomic_DNA"/>
</dbReference>
<dbReference type="AlphaFoldDB" id="A0A0V7ZMU4"/>
<keyword evidence="2" id="KW-0042">Antenna complex</keyword>
<evidence type="ECO:0000256" key="1">
    <source>
        <dbReference type="ARBA" id="ARBA00009299"/>
    </source>
</evidence>
<dbReference type="InterPro" id="IPR027417">
    <property type="entry name" value="P-loop_NTPase"/>
</dbReference>
<gene>
    <name evidence="7" type="ORF">BC008_23995</name>
    <name evidence="6" type="ORF">BC008_42360</name>
</gene>
<accession>A0A0V7ZMU4</accession>
<dbReference type="OrthoDB" id="434212at2"/>
<keyword evidence="4" id="KW-0456">Lyase</keyword>